<dbReference type="PANTHER" id="PTHR42742">
    <property type="entry name" value="TRANSCRIPTIONAL REPRESSOR MPRA"/>
    <property type="match status" value="1"/>
</dbReference>
<evidence type="ECO:0000256" key="2">
    <source>
        <dbReference type="ARBA" id="ARBA00022833"/>
    </source>
</evidence>
<evidence type="ECO:0000256" key="1">
    <source>
        <dbReference type="ARBA" id="ARBA00022723"/>
    </source>
</evidence>
<dbReference type="STRING" id="568872.GA0070624_4953"/>
<dbReference type="Proteomes" id="UP000199413">
    <property type="component" value="Unassembled WGS sequence"/>
</dbReference>
<keyword evidence="2" id="KW-0862">Zinc</keyword>
<dbReference type="InterPro" id="IPR051804">
    <property type="entry name" value="Carb_Metab_Reg_Kinase/Isom"/>
</dbReference>
<dbReference type="Gene3D" id="2.60.120.10">
    <property type="entry name" value="Jelly Rolls"/>
    <property type="match status" value="2"/>
</dbReference>
<protein>
    <submittedName>
        <fullName evidence="3">Mannose-6-phosphate isomerase</fullName>
    </submittedName>
</protein>
<dbReference type="InterPro" id="IPR014710">
    <property type="entry name" value="RmlC-like_jellyroll"/>
</dbReference>
<dbReference type="PANTHER" id="PTHR42742:SF3">
    <property type="entry name" value="FRUCTOKINASE"/>
    <property type="match status" value="1"/>
</dbReference>
<organism evidence="3 4">
    <name type="scientific">Micromonospora rhizosphaerae</name>
    <dbReference type="NCBI Taxonomy" id="568872"/>
    <lineage>
        <taxon>Bacteria</taxon>
        <taxon>Bacillati</taxon>
        <taxon>Actinomycetota</taxon>
        <taxon>Actinomycetes</taxon>
        <taxon>Micromonosporales</taxon>
        <taxon>Micromonosporaceae</taxon>
        <taxon>Micromonospora</taxon>
    </lineage>
</organism>
<keyword evidence="1" id="KW-0479">Metal-binding</keyword>
<dbReference type="GO" id="GO:0016853">
    <property type="term" value="F:isomerase activity"/>
    <property type="evidence" value="ECO:0007669"/>
    <property type="project" value="UniProtKB-KW"/>
</dbReference>
<reference evidence="4" key="1">
    <citation type="submission" date="2016-06" db="EMBL/GenBank/DDBJ databases">
        <authorList>
            <person name="Varghese N."/>
            <person name="Submissions Spin"/>
        </authorList>
    </citation>
    <scope>NUCLEOTIDE SEQUENCE [LARGE SCALE GENOMIC DNA]</scope>
    <source>
        <strain evidence="4">DSM 45431</strain>
    </source>
</reference>
<dbReference type="SUPFAM" id="SSF51182">
    <property type="entry name" value="RmlC-like cupins"/>
    <property type="match status" value="1"/>
</dbReference>
<dbReference type="InterPro" id="IPR011051">
    <property type="entry name" value="RmlC_Cupin_sf"/>
</dbReference>
<sequence length="368" mass="39216">MHVTGQPAPAAWGSGRMSVGPQLLPLNQLEHFYRGGERIALFRGATNTSPWRPEEWIASTTTMASDPERGLSRLADGTLLRDAVVADPQGWLGPAHVDSFGPSTELLVKLLDAGQRLPVHLHPDRAFARRHLGIPHGKTEAWVVLDVAEGAQVRLGFAESMRPPQVRAMVEAADSDALVRSLRPQPVQPGDAVLVPAGMPHSIDAGVFLLELQEPTDLSILLEAQDLAVDLWRDGHLGLGFDVALTALRPDAPGESELDALVVRGDRLGAGGLVNLLPADAEPYFQAHRLRAAQADQPDSDPLVPAGFAVVLAVAGRGRLISGRGGGLDLRRGDVAVVPFAAGDWRLVGELEVLVCRPPVPRHGEVAT</sequence>
<dbReference type="CDD" id="cd07010">
    <property type="entry name" value="cupin_PMI_type_I_N_bac"/>
    <property type="match status" value="1"/>
</dbReference>
<name>A0A1C6SXP9_9ACTN</name>
<dbReference type="GO" id="GO:0046872">
    <property type="term" value="F:metal ion binding"/>
    <property type="evidence" value="ECO:0007669"/>
    <property type="project" value="UniProtKB-KW"/>
</dbReference>
<dbReference type="EMBL" id="FMHV01000002">
    <property type="protein sequence ID" value="SCL34297.1"/>
    <property type="molecule type" value="Genomic_DNA"/>
</dbReference>
<keyword evidence="3" id="KW-0413">Isomerase</keyword>
<gene>
    <name evidence="3" type="ORF">GA0070624_4953</name>
</gene>
<accession>A0A1C6SXP9</accession>
<keyword evidence="4" id="KW-1185">Reference proteome</keyword>
<evidence type="ECO:0000313" key="4">
    <source>
        <dbReference type="Proteomes" id="UP000199413"/>
    </source>
</evidence>
<proteinExistence type="predicted"/>
<evidence type="ECO:0000313" key="3">
    <source>
        <dbReference type="EMBL" id="SCL34297.1"/>
    </source>
</evidence>
<dbReference type="AlphaFoldDB" id="A0A1C6SXP9"/>